<reference evidence="1" key="1">
    <citation type="submission" date="2019-08" db="EMBL/GenBank/DDBJ databases">
        <authorList>
            <person name="Liu F."/>
        </authorList>
    </citation>
    <scope>NUCLEOTIDE SEQUENCE [LARGE SCALE GENOMIC DNA]</scope>
    <source>
        <strain evidence="1">PA1801</strain>
        <tissue evidence="1">Leaf</tissue>
    </source>
</reference>
<protein>
    <submittedName>
        <fullName evidence="1">RING-H2 finger protein ATL63</fullName>
    </submittedName>
</protein>
<accession>A0A5B6VWG6</accession>
<gene>
    <name evidence="1" type="ORF">EPI10_023926</name>
</gene>
<sequence>MQDPPPPVAIIIPHDNPLFCGVDDKALGDPPTPQLPANVHMAWNERTLRDYALPSLDRVQESIARQIITTNNFEIKPTTIQMFQNNLLFRGTMTEDPNQHLK</sequence>
<keyword evidence="2" id="KW-1185">Reference proteome</keyword>
<dbReference type="OrthoDB" id="1417698at2759"/>
<dbReference type="EMBL" id="SMMG02000005">
    <property type="protein sequence ID" value="KAA3473560.1"/>
    <property type="molecule type" value="Genomic_DNA"/>
</dbReference>
<evidence type="ECO:0000313" key="1">
    <source>
        <dbReference type="EMBL" id="KAA3473560.1"/>
    </source>
</evidence>
<comment type="caution">
    <text evidence="1">The sequence shown here is derived from an EMBL/GenBank/DDBJ whole genome shotgun (WGS) entry which is preliminary data.</text>
</comment>
<evidence type="ECO:0000313" key="2">
    <source>
        <dbReference type="Proteomes" id="UP000325315"/>
    </source>
</evidence>
<dbReference type="AlphaFoldDB" id="A0A5B6VWG6"/>
<name>A0A5B6VWG6_9ROSI</name>
<dbReference type="Proteomes" id="UP000325315">
    <property type="component" value="Unassembled WGS sequence"/>
</dbReference>
<organism evidence="1 2">
    <name type="scientific">Gossypium australe</name>
    <dbReference type="NCBI Taxonomy" id="47621"/>
    <lineage>
        <taxon>Eukaryota</taxon>
        <taxon>Viridiplantae</taxon>
        <taxon>Streptophyta</taxon>
        <taxon>Embryophyta</taxon>
        <taxon>Tracheophyta</taxon>
        <taxon>Spermatophyta</taxon>
        <taxon>Magnoliopsida</taxon>
        <taxon>eudicotyledons</taxon>
        <taxon>Gunneridae</taxon>
        <taxon>Pentapetalae</taxon>
        <taxon>rosids</taxon>
        <taxon>malvids</taxon>
        <taxon>Malvales</taxon>
        <taxon>Malvaceae</taxon>
        <taxon>Malvoideae</taxon>
        <taxon>Gossypium</taxon>
    </lineage>
</organism>
<proteinExistence type="predicted"/>